<feature type="region of interest" description="Disordered" evidence="1">
    <location>
        <begin position="23"/>
        <end position="60"/>
    </location>
</feature>
<protein>
    <submittedName>
        <fullName evidence="2">Uncharacterized protein</fullName>
    </submittedName>
</protein>
<proteinExistence type="predicted"/>
<evidence type="ECO:0000313" key="2">
    <source>
        <dbReference type="EMBL" id="PIN10998.1"/>
    </source>
</evidence>
<reference evidence="3" key="1">
    <citation type="journal article" date="2018" name="Gigascience">
        <title>Genome assembly of the Pink Ipe (Handroanthus impetiginosus, Bignoniaceae), a highly valued, ecologically keystone Neotropical timber forest tree.</title>
        <authorList>
            <person name="Silva-Junior O.B."/>
            <person name="Grattapaglia D."/>
            <person name="Novaes E."/>
            <person name="Collevatti R.G."/>
        </authorList>
    </citation>
    <scope>NUCLEOTIDE SEQUENCE [LARGE SCALE GENOMIC DNA]</scope>
    <source>
        <strain evidence="3">cv. UFG-1</strain>
    </source>
</reference>
<keyword evidence="3" id="KW-1185">Reference proteome</keyword>
<evidence type="ECO:0000256" key="1">
    <source>
        <dbReference type="SAM" id="MobiDB-lite"/>
    </source>
</evidence>
<organism evidence="2 3">
    <name type="scientific">Handroanthus impetiginosus</name>
    <dbReference type="NCBI Taxonomy" id="429701"/>
    <lineage>
        <taxon>Eukaryota</taxon>
        <taxon>Viridiplantae</taxon>
        <taxon>Streptophyta</taxon>
        <taxon>Embryophyta</taxon>
        <taxon>Tracheophyta</taxon>
        <taxon>Spermatophyta</taxon>
        <taxon>Magnoliopsida</taxon>
        <taxon>eudicotyledons</taxon>
        <taxon>Gunneridae</taxon>
        <taxon>Pentapetalae</taxon>
        <taxon>asterids</taxon>
        <taxon>lamiids</taxon>
        <taxon>Lamiales</taxon>
        <taxon>Bignoniaceae</taxon>
        <taxon>Crescentiina</taxon>
        <taxon>Tabebuia alliance</taxon>
        <taxon>Handroanthus</taxon>
    </lineage>
</organism>
<feature type="compositionally biased region" description="Polar residues" evidence="1">
    <location>
        <begin position="39"/>
        <end position="52"/>
    </location>
</feature>
<dbReference type="OrthoDB" id="912482at2759"/>
<comment type="caution">
    <text evidence="2">The sequence shown here is derived from an EMBL/GenBank/DDBJ whole genome shotgun (WGS) entry which is preliminary data.</text>
</comment>
<name>A0A2G9H0E4_9LAMI</name>
<evidence type="ECO:0000313" key="3">
    <source>
        <dbReference type="Proteomes" id="UP000231279"/>
    </source>
</evidence>
<sequence>MKTVAYPPPSIAYPPPGADNYNGPYVMAPPPTGYHTRDGNSQGRVPVETTSRGHGFWKGW</sequence>
<dbReference type="EMBL" id="NKXS01003059">
    <property type="protein sequence ID" value="PIN10998.1"/>
    <property type="molecule type" value="Genomic_DNA"/>
</dbReference>
<accession>A0A2G9H0E4</accession>
<gene>
    <name evidence="2" type="ORF">CDL12_16404</name>
</gene>
<dbReference type="Proteomes" id="UP000231279">
    <property type="component" value="Unassembled WGS sequence"/>
</dbReference>
<dbReference type="AlphaFoldDB" id="A0A2G9H0E4"/>